<dbReference type="InterPro" id="IPR011527">
    <property type="entry name" value="ABC1_TM_dom"/>
</dbReference>
<keyword evidence="3 8" id="KW-0812">Transmembrane</keyword>
<dbReference type="InterPro" id="IPR039421">
    <property type="entry name" value="Type_1_exporter"/>
</dbReference>
<dbReference type="GO" id="GO:0140359">
    <property type="term" value="F:ABC-type transporter activity"/>
    <property type="evidence" value="ECO:0007669"/>
    <property type="project" value="InterPro"/>
</dbReference>
<dbReference type="AlphaFoldDB" id="A0A239L8L0"/>
<dbReference type="CDD" id="cd07346">
    <property type="entry name" value="ABC_6TM_exporters"/>
    <property type="match status" value="1"/>
</dbReference>
<evidence type="ECO:0000313" key="12">
    <source>
        <dbReference type="Proteomes" id="UP000198327"/>
    </source>
</evidence>
<dbReference type="PROSITE" id="PS50893">
    <property type="entry name" value="ABC_TRANSPORTER_2"/>
    <property type="match status" value="1"/>
</dbReference>
<keyword evidence="6 8" id="KW-0472">Membrane</keyword>
<dbReference type="SUPFAM" id="SSF52540">
    <property type="entry name" value="P-loop containing nucleoside triphosphate hydrolases"/>
    <property type="match status" value="1"/>
</dbReference>
<evidence type="ECO:0000256" key="5">
    <source>
        <dbReference type="ARBA" id="ARBA00022989"/>
    </source>
</evidence>
<dbReference type="InterPro" id="IPR036640">
    <property type="entry name" value="ABC1_TM_sf"/>
</dbReference>
<dbReference type="GO" id="GO:0005524">
    <property type="term" value="F:ATP binding"/>
    <property type="evidence" value="ECO:0007669"/>
    <property type="project" value="UniProtKB-KW"/>
</dbReference>
<reference evidence="12" key="1">
    <citation type="submission" date="2017-06" db="EMBL/GenBank/DDBJ databases">
        <authorList>
            <person name="Varghese N."/>
            <person name="Submissions S."/>
        </authorList>
    </citation>
    <scope>NUCLEOTIDE SEQUENCE [LARGE SCALE GENOMIC DNA]</scope>
    <source>
        <strain evidence="12">JCM 23211</strain>
    </source>
</reference>
<dbReference type="InterPro" id="IPR027417">
    <property type="entry name" value="P-loop_NTPase"/>
</dbReference>
<dbReference type="Gene3D" id="1.20.1560.10">
    <property type="entry name" value="ABC transporter type 1, transmembrane domain"/>
    <property type="match status" value="1"/>
</dbReference>
<organism evidence="11 12">
    <name type="scientific">Rhodococcoides kyotonense</name>
    <dbReference type="NCBI Taxonomy" id="398843"/>
    <lineage>
        <taxon>Bacteria</taxon>
        <taxon>Bacillati</taxon>
        <taxon>Actinomycetota</taxon>
        <taxon>Actinomycetes</taxon>
        <taxon>Mycobacteriales</taxon>
        <taxon>Nocardiaceae</taxon>
        <taxon>Rhodococcoides</taxon>
    </lineage>
</organism>
<name>A0A239L8L0_9NOCA</name>
<feature type="transmembrane region" description="Helical" evidence="8">
    <location>
        <begin position="203"/>
        <end position="220"/>
    </location>
</feature>
<feature type="transmembrane region" description="Helical" evidence="8">
    <location>
        <begin position="283"/>
        <end position="309"/>
    </location>
</feature>
<proteinExistence type="inferred from homology"/>
<dbReference type="Proteomes" id="UP000198327">
    <property type="component" value="Unassembled WGS sequence"/>
</dbReference>
<accession>A0A239L8L0</accession>
<feature type="transmembrane region" description="Helical" evidence="8">
    <location>
        <begin position="100"/>
        <end position="120"/>
    </location>
</feature>
<keyword evidence="2" id="KW-1003">Cell membrane</keyword>
<comment type="subcellular location">
    <subcellularLocation>
        <location evidence="1">Cell inner membrane</location>
        <topology evidence="1">Multi-pass membrane protein</topology>
    </subcellularLocation>
</comment>
<sequence length="563" mass="59557">MSSPKRPTDEGIAPWLERHRIWPETLSLTRHFGPYGLFVTSPTATRASVVRTAINDDGRGRRLVGASVGYTGHQVGEALVPVVIGAVIDRAVATGDSAALGRWILILGLVFTGLLLSWRVGARLCASVMEYGAHALRMSVARLALDPRGIAERRMPGELYSIATSDAGGVANFARTVSTKLAAAVGVLTAATALFVISVPLGLLVVLGTPPVLVIMLWLGRPLERRRESDQHQAALAGALATDLLTGLRVLSGVDAQANAQKRYAVASRSSLDATMRAERYQVLYSALNVMMTRGFIALIAFVGATFAVRGSISVGELIAVVGLAQFLSGPLIDIVYFGEGLAWARASGGRIAAYLNASGESDPNGIQAPSRPDELEILTEPGLYVRRGEIVGVRLRNSSDAAGLMDRLSRRVASSGSVLVDGNDTDTYDLDSLRRTMLVVPHDSTLFTGSIRDNVPGTNIDDALSASAADEVVATLPHGLDTHVTEDGLSLSGGQRQRVALARALAVDPEILVLHDPTTAVDSVTEASIASGIARLRRDRMTLIVTNSPALLAICDRVVSVQ</sequence>
<dbReference type="SUPFAM" id="SSF90123">
    <property type="entry name" value="ABC transporter transmembrane region"/>
    <property type="match status" value="1"/>
</dbReference>
<keyword evidence="5 8" id="KW-1133">Transmembrane helix</keyword>
<dbReference type="GO" id="GO:0005886">
    <property type="term" value="C:plasma membrane"/>
    <property type="evidence" value="ECO:0007669"/>
    <property type="project" value="UniProtKB-SubCell"/>
</dbReference>
<evidence type="ECO:0000259" key="9">
    <source>
        <dbReference type="PROSITE" id="PS50893"/>
    </source>
</evidence>
<dbReference type="InterPro" id="IPR017871">
    <property type="entry name" value="ABC_transporter-like_CS"/>
</dbReference>
<keyword evidence="4" id="KW-1278">Translocase</keyword>
<dbReference type="Gene3D" id="3.40.50.300">
    <property type="entry name" value="P-loop containing nucleotide triphosphate hydrolases"/>
    <property type="match status" value="1"/>
</dbReference>
<evidence type="ECO:0000256" key="4">
    <source>
        <dbReference type="ARBA" id="ARBA00022967"/>
    </source>
</evidence>
<dbReference type="InterPro" id="IPR003439">
    <property type="entry name" value="ABC_transporter-like_ATP-bd"/>
</dbReference>
<dbReference type="PROSITE" id="PS50929">
    <property type="entry name" value="ABC_TM1F"/>
    <property type="match status" value="1"/>
</dbReference>
<keyword evidence="11" id="KW-0067">ATP-binding</keyword>
<keyword evidence="2" id="KW-0997">Cell inner membrane</keyword>
<feature type="domain" description="ABC transmembrane type-1" evidence="10">
    <location>
        <begin position="64"/>
        <end position="338"/>
    </location>
</feature>
<evidence type="ECO:0000256" key="1">
    <source>
        <dbReference type="ARBA" id="ARBA00004429"/>
    </source>
</evidence>
<dbReference type="GO" id="GO:0016887">
    <property type="term" value="F:ATP hydrolysis activity"/>
    <property type="evidence" value="ECO:0007669"/>
    <property type="project" value="InterPro"/>
</dbReference>
<evidence type="ECO:0000259" key="10">
    <source>
        <dbReference type="PROSITE" id="PS50929"/>
    </source>
</evidence>
<dbReference type="EMBL" id="FZOW01000012">
    <property type="protein sequence ID" value="SNT25864.1"/>
    <property type="molecule type" value="Genomic_DNA"/>
</dbReference>
<evidence type="ECO:0000256" key="2">
    <source>
        <dbReference type="ARBA" id="ARBA00022519"/>
    </source>
</evidence>
<dbReference type="GO" id="GO:0034040">
    <property type="term" value="F:ATPase-coupled lipid transmembrane transporter activity"/>
    <property type="evidence" value="ECO:0007669"/>
    <property type="project" value="TreeGrafter"/>
</dbReference>
<evidence type="ECO:0000256" key="7">
    <source>
        <dbReference type="ARBA" id="ARBA00023455"/>
    </source>
</evidence>
<dbReference type="Pfam" id="PF00005">
    <property type="entry name" value="ABC_tran"/>
    <property type="match status" value="1"/>
</dbReference>
<evidence type="ECO:0000256" key="8">
    <source>
        <dbReference type="SAM" id="Phobius"/>
    </source>
</evidence>
<keyword evidence="12" id="KW-1185">Reference proteome</keyword>
<protein>
    <submittedName>
        <fullName evidence="11">Putative ABC transport system ATP-binding protein</fullName>
    </submittedName>
</protein>
<dbReference type="PANTHER" id="PTHR24221">
    <property type="entry name" value="ATP-BINDING CASSETTE SUB-FAMILY B"/>
    <property type="match status" value="1"/>
</dbReference>
<evidence type="ECO:0000256" key="3">
    <source>
        <dbReference type="ARBA" id="ARBA00022692"/>
    </source>
</evidence>
<evidence type="ECO:0000313" key="11">
    <source>
        <dbReference type="EMBL" id="SNT25864.1"/>
    </source>
</evidence>
<dbReference type="PANTHER" id="PTHR24221:SF654">
    <property type="entry name" value="ATP-BINDING CASSETTE SUB-FAMILY B MEMBER 6"/>
    <property type="match status" value="1"/>
</dbReference>
<dbReference type="Pfam" id="PF00664">
    <property type="entry name" value="ABC_membrane"/>
    <property type="match status" value="1"/>
</dbReference>
<dbReference type="PROSITE" id="PS00211">
    <property type="entry name" value="ABC_TRANSPORTER_1"/>
    <property type="match status" value="1"/>
</dbReference>
<feature type="domain" description="ABC transporter" evidence="9">
    <location>
        <begin position="362"/>
        <end position="562"/>
    </location>
</feature>
<evidence type="ECO:0000256" key="6">
    <source>
        <dbReference type="ARBA" id="ARBA00023136"/>
    </source>
</evidence>
<gene>
    <name evidence="11" type="ORF">SAMN05421642_11263</name>
</gene>
<comment type="similarity">
    <text evidence="7">Belongs to the ABC transporter superfamily. Siderophore-Fe(3+) uptake transporter (SIUT) (TC 3.A.1.21) family.</text>
</comment>
<keyword evidence="11" id="KW-0547">Nucleotide-binding</keyword>